<evidence type="ECO:0000313" key="1">
    <source>
        <dbReference type="EMBL" id="OTF79556.1"/>
    </source>
</evidence>
<reference evidence="1 2" key="1">
    <citation type="submission" date="2017-03" db="EMBL/GenBank/DDBJ databases">
        <title>Genome Survey of Euroglyphus maynei.</title>
        <authorList>
            <person name="Arlian L.G."/>
            <person name="Morgan M.S."/>
            <person name="Rider S.D."/>
        </authorList>
    </citation>
    <scope>NUCLEOTIDE SEQUENCE [LARGE SCALE GENOMIC DNA]</scope>
    <source>
        <strain evidence="1">Arlian Lab</strain>
        <tissue evidence="1">Whole body</tissue>
    </source>
</reference>
<dbReference type="GO" id="GO:0006627">
    <property type="term" value="P:protein processing involved in protein targeting to mitochondrion"/>
    <property type="evidence" value="ECO:0007669"/>
    <property type="project" value="TreeGrafter"/>
</dbReference>
<dbReference type="GO" id="GO:0009060">
    <property type="term" value="P:aerobic respiration"/>
    <property type="evidence" value="ECO:0007669"/>
    <property type="project" value="TreeGrafter"/>
</dbReference>
<name>A0A1Y3BIZ1_EURMA</name>
<comment type="caution">
    <text evidence="1">The sequence shown here is derived from an EMBL/GenBank/DDBJ whole genome shotgun (WGS) entry which is preliminary data.</text>
</comment>
<protein>
    <submittedName>
        <fullName evidence="1">Uncharacterized protein</fullName>
    </submittedName>
</protein>
<dbReference type="Proteomes" id="UP000194236">
    <property type="component" value="Unassembled WGS sequence"/>
</dbReference>
<dbReference type="PANTHER" id="PTHR11851">
    <property type="entry name" value="METALLOPROTEASE"/>
    <property type="match status" value="1"/>
</dbReference>
<accession>A0A1Y3BIZ1</accession>
<dbReference type="Gene3D" id="3.30.830.10">
    <property type="entry name" value="Metalloenzyme, LuxS/M16 peptidase-like"/>
    <property type="match status" value="1"/>
</dbReference>
<proteinExistence type="predicted"/>
<dbReference type="GO" id="GO:0005739">
    <property type="term" value="C:mitochondrion"/>
    <property type="evidence" value="ECO:0007669"/>
    <property type="project" value="TreeGrafter"/>
</dbReference>
<evidence type="ECO:0000313" key="2">
    <source>
        <dbReference type="Proteomes" id="UP000194236"/>
    </source>
</evidence>
<dbReference type="SUPFAM" id="SSF63411">
    <property type="entry name" value="LuxS/MPP-like metallohydrolase"/>
    <property type="match status" value="1"/>
</dbReference>
<dbReference type="OrthoDB" id="6369905at2759"/>
<organism evidence="1 2">
    <name type="scientific">Euroglyphus maynei</name>
    <name type="common">Mayne's house dust mite</name>
    <dbReference type="NCBI Taxonomy" id="6958"/>
    <lineage>
        <taxon>Eukaryota</taxon>
        <taxon>Metazoa</taxon>
        <taxon>Ecdysozoa</taxon>
        <taxon>Arthropoda</taxon>
        <taxon>Chelicerata</taxon>
        <taxon>Arachnida</taxon>
        <taxon>Acari</taxon>
        <taxon>Acariformes</taxon>
        <taxon>Sarcoptiformes</taxon>
        <taxon>Astigmata</taxon>
        <taxon>Psoroptidia</taxon>
        <taxon>Analgoidea</taxon>
        <taxon>Pyroglyphidae</taxon>
        <taxon>Pyroglyphinae</taxon>
        <taxon>Euroglyphus</taxon>
    </lineage>
</organism>
<dbReference type="EMBL" id="MUJZ01022536">
    <property type="protein sequence ID" value="OTF79556.1"/>
    <property type="molecule type" value="Genomic_DNA"/>
</dbReference>
<dbReference type="PANTHER" id="PTHR11851:SF126">
    <property type="entry name" value="CYTOCHROME B-C1 COMPLEX SUBUNIT 1, MITOCHONDRIAL"/>
    <property type="match status" value="1"/>
</dbReference>
<keyword evidence="2" id="KW-1185">Reference proteome</keyword>
<gene>
    <name evidence="1" type="ORF">BLA29_012457</name>
</gene>
<dbReference type="GO" id="GO:0004222">
    <property type="term" value="F:metalloendopeptidase activity"/>
    <property type="evidence" value="ECO:0007669"/>
    <property type="project" value="TreeGrafter"/>
</dbReference>
<dbReference type="GO" id="GO:0046872">
    <property type="term" value="F:metal ion binding"/>
    <property type="evidence" value="ECO:0007669"/>
    <property type="project" value="InterPro"/>
</dbReference>
<dbReference type="AlphaFoldDB" id="A0A1Y3BIZ1"/>
<sequence length="90" mass="9890">MTSISDAELNDAKNNLKTSALIALDDECALAYEMGTQLLMTRQKFSIEDYLKQVDSTTLADVKSLGSRMMKSKIALATIGQNAPYLNDIQ</sequence>
<dbReference type="InterPro" id="IPR050361">
    <property type="entry name" value="MPP/UQCRC_Complex"/>
</dbReference>
<dbReference type="InterPro" id="IPR011249">
    <property type="entry name" value="Metalloenz_LuxS/M16"/>
</dbReference>